<organism evidence="5 6">
    <name type="scientific">Solirubrobacter deserti</name>
    <dbReference type="NCBI Taxonomy" id="2282478"/>
    <lineage>
        <taxon>Bacteria</taxon>
        <taxon>Bacillati</taxon>
        <taxon>Actinomycetota</taxon>
        <taxon>Thermoleophilia</taxon>
        <taxon>Solirubrobacterales</taxon>
        <taxon>Solirubrobacteraceae</taxon>
        <taxon>Solirubrobacter</taxon>
    </lineage>
</organism>
<dbReference type="InterPro" id="IPR009057">
    <property type="entry name" value="Homeodomain-like_sf"/>
</dbReference>
<dbReference type="Pfam" id="PF12833">
    <property type="entry name" value="HTH_18"/>
    <property type="match status" value="1"/>
</dbReference>
<dbReference type="EMBL" id="JAPCID010000072">
    <property type="protein sequence ID" value="MDA0142045.1"/>
    <property type="molecule type" value="Genomic_DNA"/>
</dbReference>
<evidence type="ECO:0000313" key="5">
    <source>
        <dbReference type="EMBL" id="MDA0142045.1"/>
    </source>
</evidence>
<feature type="domain" description="HTH araC/xylS-type" evidence="4">
    <location>
        <begin position="169"/>
        <end position="266"/>
    </location>
</feature>
<dbReference type="InterPro" id="IPR037923">
    <property type="entry name" value="HTH-like"/>
</dbReference>
<dbReference type="PROSITE" id="PS01124">
    <property type="entry name" value="HTH_ARAC_FAMILY_2"/>
    <property type="match status" value="1"/>
</dbReference>
<dbReference type="InterPro" id="IPR018060">
    <property type="entry name" value="HTH_AraC"/>
</dbReference>
<keyword evidence="2" id="KW-0238">DNA-binding</keyword>
<dbReference type="PANTHER" id="PTHR46796:SF2">
    <property type="entry name" value="TRANSCRIPTIONAL REGULATORY PROTEIN"/>
    <property type="match status" value="1"/>
</dbReference>
<gene>
    <name evidence="5" type="ORF">OJ962_31455</name>
</gene>
<dbReference type="SUPFAM" id="SSF46689">
    <property type="entry name" value="Homeodomain-like"/>
    <property type="match status" value="2"/>
</dbReference>
<evidence type="ECO:0000256" key="3">
    <source>
        <dbReference type="ARBA" id="ARBA00023163"/>
    </source>
</evidence>
<dbReference type="Gene3D" id="1.10.10.60">
    <property type="entry name" value="Homeodomain-like"/>
    <property type="match status" value="2"/>
</dbReference>
<keyword evidence="1" id="KW-0805">Transcription regulation</keyword>
<sequence length="274" mass="30610">MSEAARWYRPDGLSGVEALHANFERHAYRPHSHPTWTIAVMERGAAAFQVDARRERADDGECFVLEPEAVHTGVPAVPEGWAYKVLYLEPELLSAWDEQDAAAPRAARWVVFKDAALRAAMLRAHRALAEEPAGLQRDEAVLQAVETLKPHLRPGPPPARDRVEHAAVRRAVQHLRERWDEPVPLAELARVAQLSRFELVRRFTAQVGLPPHAFQTDLRVKAARDLLTRGHTPAQVALTCGFADQAHLTRTFRRTVGITPARYASARTFKTAAS</sequence>
<dbReference type="InterPro" id="IPR050204">
    <property type="entry name" value="AraC_XylS_family_regulators"/>
</dbReference>
<evidence type="ECO:0000259" key="4">
    <source>
        <dbReference type="PROSITE" id="PS01124"/>
    </source>
</evidence>
<dbReference type="SUPFAM" id="SSF51215">
    <property type="entry name" value="Regulatory protein AraC"/>
    <property type="match status" value="1"/>
</dbReference>
<evidence type="ECO:0000256" key="1">
    <source>
        <dbReference type="ARBA" id="ARBA00023015"/>
    </source>
</evidence>
<comment type="caution">
    <text evidence="5">The sequence shown here is derived from an EMBL/GenBank/DDBJ whole genome shotgun (WGS) entry which is preliminary data.</text>
</comment>
<dbReference type="PANTHER" id="PTHR46796">
    <property type="entry name" value="HTH-TYPE TRANSCRIPTIONAL ACTIVATOR RHAS-RELATED"/>
    <property type="match status" value="1"/>
</dbReference>
<keyword evidence="6" id="KW-1185">Reference proteome</keyword>
<name>A0ABT4RUV4_9ACTN</name>
<evidence type="ECO:0000313" key="6">
    <source>
        <dbReference type="Proteomes" id="UP001147700"/>
    </source>
</evidence>
<protein>
    <submittedName>
        <fullName evidence="5">AraC family transcriptional regulator</fullName>
    </submittedName>
</protein>
<dbReference type="InterPro" id="IPR003313">
    <property type="entry name" value="AraC-bd"/>
</dbReference>
<dbReference type="Proteomes" id="UP001147700">
    <property type="component" value="Unassembled WGS sequence"/>
</dbReference>
<dbReference type="SMART" id="SM00342">
    <property type="entry name" value="HTH_ARAC"/>
    <property type="match status" value="1"/>
</dbReference>
<evidence type="ECO:0000256" key="2">
    <source>
        <dbReference type="ARBA" id="ARBA00023125"/>
    </source>
</evidence>
<proteinExistence type="predicted"/>
<keyword evidence="3" id="KW-0804">Transcription</keyword>
<accession>A0ABT4RUV4</accession>
<dbReference type="RefSeq" id="WP_202954877.1">
    <property type="nucleotide sequence ID" value="NZ_JAPCID010000072.1"/>
</dbReference>
<reference evidence="5" key="1">
    <citation type="submission" date="2022-10" db="EMBL/GenBank/DDBJ databases">
        <title>The WGS of Solirubrobacter sp. CPCC 204708.</title>
        <authorList>
            <person name="Jiang Z."/>
        </authorList>
    </citation>
    <scope>NUCLEOTIDE SEQUENCE</scope>
    <source>
        <strain evidence="5">CPCC 204708</strain>
    </source>
</reference>
<dbReference type="Pfam" id="PF02311">
    <property type="entry name" value="AraC_binding"/>
    <property type="match status" value="1"/>
</dbReference>